<evidence type="ECO:0000256" key="12">
    <source>
        <dbReference type="SAM" id="MobiDB-lite"/>
    </source>
</evidence>
<keyword evidence="9 11" id="KW-0505">Motor protein</keyword>
<dbReference type="InParanoid" id="B3RIQ6"/>
<evidence type="ECO:0000256" key="8">
    <source>
        <dbReference type="ARBA" id="ARBA00023017"/>
    </source>
</evidence>
<evidence type="ECO:0000313" key="14">
    <source>
        <dbReference type="Proteomes" id="UP000009022"/>
    </source>
</evidence>
<evidence type="ECO:0000256" key="10">
    <source>
        <dbReference type="ARBA" id="ARBA00023212"/>
    </source>
</evidence>
<evidence type="ECO:0000256" key="1">
    <source>
        <dbReference type="ARBA" id="ARBA00004245"/>
    </source>
</evidence>
<evidence type="ECO:0000256" key="9">
    <source>
        <dbReference type="ARBA" id="ARBA00023175"/>
    </source>
</evidence>
<dbReference type="HOGENOM" id="CLU_021937_2_0_1"/>
<dbReference type="GO" id="GO:0000226">
    <property type="term" value="P:microtubule cytoskeleton organization"/>
    <property type="evidence" value="ECO:0000318"/>
    <property type="project" value="GO_Central"/>
</dbReference>
<dbReference type="PhylomeDB" id="B3RIQ6"/>
<keyword evidence="5 11" id="KW-0493">Microtubule</keyword>
<dbReference type="InterPro" id="IPR008467">
    <property type="entry name" value="Dynein1_light_intermed_chain"/>
</dbReference>
<keyword evidence="7 11" id="KW-0067">ATP-binding</keyword>
<dbReference type="GO" id="GO:0005524">
    <property type="term" value="F:ATP binding"/>
    <property type="evidence" value="ECO:0007669"/>
    <property type="project" value="UniProtKB-KW"/>
</dbReference>
<evidence type="ECO:0000313" key="13">
    <source>
        <dbReference type="EMBL" id="EDV29764.1"/>
    </source>
</evidence>
<evidence type="ECO:0000256" key="11">
    <source>
        <dbReference type="RuleBase" id="RU366047"/>
    </source>
</evidence>
<evidence type="ECO:0000256" key="5">
    <source>
        <dbReference type="ARBA" id="ARBA00022701"/>
    </source>
</evidence>
<feature type="region of interest" description="Disordered" evidence="12">
    <location>
        <begin position="435"/>
        <end position="485"/>
    </location>
</feature>
<dbReference type="EMBL" id="DS985241">
    <property type="protein sequence ID" value="EDV29764.1"/>
    <property type="molecule type" value="Genomic_DNA"/>
</dbReference>
<dbReference type="Pfam" id="PF05783">
    <property type="entry name" value="DLIC"/>
    <property type="match status" value="3"/>
</dbReference>
<keyword evidence="8 11" id="KW-0243">Dynein</keyword>
<dbReference type="SUPFAM" id="SSF52540">
    <property type="entry name" value="P-loop containing nucleoside triphosphate hydrolases"/>
    <property type="match status" value="1"/>
</dbReference>
<dbReference type="FunCoup" id="B3RIQ6">
    <property type="interactions" value="2597"/>
</dbReference>
<feature type="compositionally biased region" description="Low complexity" evidence="12">
    <location>
        <begin position="441"/>
        <end position="480"/>
    </location>
</feature>
<organism evidence="13 14">
    <name type="scientific">Trichoplax adhaerens</name>
    <name type="common">Trichoplax reptans</name>
    <dbReference type="NCBI Taxonomy" id="10228"/>
    <lineage>
        <taxon>Eukaryota</taxon>
        <taxon>Metazoa</taxon>
        <taxon>Placozoa</taxon>
        <taxon>Uniplacotomia</taxon>
        <taxon>Trichoplacea</taxon>
        <taxon>Trichoplacidae</taxon>
        <taxon>Trichoplax</taxon>
    </lineage>
</organism>
<dbReference type="GO" id="GO:0005874">
    <property type="term" value="C:microtubule"/>
    <property type="evidence" value="ECO:0007669"/>
    <property type="project" value="UniProtKB-KW"/>
</dbReference>
<keyword evidence="6 11" id="KW-0547">Nucleotide-binding</keyword>
<comment type="subcellular location">
    <subcellularLocation>
        <location evidence="1 11">Cytoplasm</location>
        <location evidence="1 11">Cytoskeleton</location>
    </subcellularLocation>
</comment>
<proteinExistence type="inferred from homology"/>
<dbReference type="PANTHER" id="PTHR12688">
    <property type="entry name" value="DYNEIN LIGHT INTERMEDIATE CHAIN"/>
    <property type="match status" value="1"/>
</dbReference>
<dbReference type="Gene3D" id="3.40.50.300">
    <property type="entry name" value="P-loop containing nucleotide triphosphate hydrolases"/>
    <property type="match status" value="1"/>
</dbReference>
<keyword evidence="10 11" id="KW-0206">Cytoskeleton</keyword>
<name>B3RIQ6_TRIAD</name>
<evidence type="ECO:0000256" key="2">
    <source>
        <dbReference type="ARBA" id="ARBA00006831"/>
    </source>
</evidence>
<comment type="similarity">
    <text evidence="2 11">Belongs to the dynein light intermediate chain family.</text>
</comment>
<dbReference type="Proteomes" id="UP000009022">
    <property type="component" value="Unassembled WGS sequence"/>
</dbReference>
<gene>
    <name evidence="13" type="ORF">TRIADDRAFT_52490</name>
</gene>
<dbReference type="GO" id="GO:0005868">
    <property type="term" value="C:cytoplasmic dynein complex"/>
    <property type="evidence" value="ECO:0000318"/>
    <property type="project" value="GO_Central"/>
</dbReference>
<dbReference type="RefSeq" id="XP_002108966.1">
    <property type="nucleotide sequence ID" value="XM_002108930.1"/>
</dbReference>
<dbReference type="InterPro" id="IPR022780">
    <property type="entry name" value="Dynein_light_int_chain"/>
</dbReference>
<sequence length="503" mass="53455">MALVVEQADRNKSFAEHEDLWSAILGEVLDASKTKLSGNKSVLVVGHDGSGKSTLISRMKNIEEKEKYHCSGLDYRYIDVDDEDSDEIYRFGVWILHGNAEHKSLLKFAINNDNLRDTAVVLVVDLSRPWEVMSCLTGWTKVLKEHMQSLNIDKNVIEEMKSNIVNQFQGYSEVADDADKSLKEEEKVYLPLGEDGATLAYTTLKEKKNVDILLRYLLHRLYGFSFKYPASVVEKDTIFIPSGWDTMKKIGILYEHMKYFSPDDAYEERIIKPPSTKAISESVQVVAEDDQIFLSKQQSILGVAKPSVASLLNRPPLGAAAVGGVSAATSTAITNAATAGNNSADTVGSTIAAKVASAASISPRAGGQSPRTNLSSAAPKVPLAIGSTAGATTNKTALSALMKKPGDTAKAGAAAGSSEGVLANFFSSLLNKKSGAGGSAGTTSANTPTPTSPPATTTSASRPTPPATSGSSTTSKASSSERASVLVKDLMAKRIAVRQNGNS</sequence>
<dbReference type="GeneID" id="6749439"/>
<comment type="subunit">
    <text evidence="11">Homodimer. The cytoplasmic dynein 1 complex consists of two catalytic heavy chains (HCs) and a number of non-catalytic subunits presented by intermediate chains (ICs).</text>
</comment>
<dbReference type="InterPro" id="IPR027417">
    <property type="entry name" value="P-loop_NTPase"/>
</dbReference>
<dbReference type="eggNOG" id="KOG3905">
    <property type="taxonomic scope" value="Eukaryota"/>
</dbReference>
<keyword evidence="14" id="KW-1185">Reference proteome</keyword>
<dbReference type="KEGG" id="tad:TRIADDRAFT_52490"/>
<dbReference type="GO" id="GO:0007018">
    <property type="term" value="P:microtubule-based movement"/>
    <property type="evidence" value="ECO:0000318"/>
    <property type="project" value="GO_Central"/>
</dbReference>
<dbReference type="OrthoDB" id="27603at2759"/>
<evidence type="ECO:0000256" key="3">
    <source>
        <dbReference type="ARBA" id="ARBA00022448"/>
    </source>
</evidence>
<reference evidence="13 14" key="1">
    <citation type="journal article" date="2008" name="Nature">
        <title>The Trichoplax genome and the nature of placozoans.</title>
        <authorList>
            <person name="Srivastava M."/>
            <person name="Begovic E."/>
            <person name="Chapman J."/>
            <person name="Putnam N.H."/>
            <person name="Hellsten U."/>
            <person name="Kawashima T."/>
            <person name="Kuo A."/>
            <person name="Mitros T."/>
            <person name="Salamov A."/>
            <person name="Carpenter M.L."/>
            <person name="Signorovitch A.Y."/>
            <person name="Moreno M.A."/>
            <person name="Kamm K."/>
            <person name="Grimwood J."/>
            <person name="Schmutz J."/>
            <person name="Shapiro H."/>
            <person name="Grigoriev I.V."/>
            <person name="Buss L.W."/>
            <person name="Schierwater B."/>
            <person name="Dellaporta S.L."/>
            <person name="Rokhsar D.S."/>
        </authorList>
    </citation>
    <scope>NUCLEOTIDE SEQUENCE [LARGE SCALE GENOMIC DNA]</scope>
    <source>
        <strain evidence="13 14">Grell-BS-1999</strain>
    </source>
</reference>
<comment type="function">
    <text evidence="11">Acts as one of several non-catalytic accessory components of the cytoplasmic dynein 1 complex that are thought to be involved in linking dynein to cargos and to adapter proteins that regulate dynein function. Cytoplasmic dynein 1 acts as a motor for the intracellular retrograde motility of vesicles and organelles along microtubules. May play a role in binding dynein to membranous organelles or chromosomes.</text>
</comment>
<evidence type="ECO:0000256" key="7">
    <source>
        <dbReference type="ARBA" id="ARBA00022840"/>
    </source>
</evidence>
<accession>B3RIQ6</accession>
<dbReference type="GO" id="GO:0045504">
    <property type="term" value="F:dynein heavy chain binding"/>
    <property type="evidence" value="ECO:0000318"/>
    <property type="project" value="GO_Central"/>
</dbReference>
<dbReference type="CTD" id="6749439"/>
<dbReference type="PANTHER" id="PTHR12688:SF0">
    <property type="entry name" value="DYNEIN LIGHT INTERMEDIATE CHAIN"/>
    <property type="match status" value="1"/>
</dbReference>
<protein>
    <recommendedName>
        <fullName evidence="11">Dynein light intermediate chain</fullName>
    </recommendedName>
</protein>
<keyword evidence="4 11" id="KW-0963">Cytoplasm</keyword>
<keyword evidence="3 11" id="KW-0813">Transport</keyword>
<dbReference type="OMA" id="KKATNCD"/>
<evidence type="ECO:0000256" key="4">
    <source>
        <dbReference type="ARBA" id="ARBA00022490"/>
    </source>
</evidence>
<dbReference type="STRING" id="10228.B3RIQ6"/>
<dbReference type="AlphaFoldDB" id="B3RIQ6"/>
<evidence type="ECO:0000256" key="6">
    <source>
        <dbReference type="ARBA" id="ARBA00022741"/>
    </source>
</evidence>